<evidence type="ECO:0000256" key="1">
    <source>
        <dbReference type="SAM" id="MobiDB-lite"/>
    </source>
</evidence>
<dbReference type="EMBL" id="FPBV01000003">
    <property type="protein sequence ID" value="SFU51642.1"/>
    <property type="molecule type" value="Genomic_DNA"/>
</dbReference>
<dbReference type="Proteomes" id="UP000183508">
    <property type="component" value="Unassembled WGS sequence"/>
</dbReference>
<evidence type="ECO:0000256" key="2">
    <source>
        <dbReference type="SAM" id="SignalP"/>
    </source>
</evidence>
<organism evidence="3 4">
    <name type="scientific">Alicyclobacillus macrosporangiidus</name>
    <dbReference type="NCBI Taxonomy" id="392015"/>
    <lineage>
        <taxon>Bacteria</taxon>
        <taxon>Bacillati</taxon>
        <taxon>Bacillota</taxon>
        <taxon>Bacilli</taxon>
        <taxon>Bacillales</taxon>
        <taxon>Alicyclobacillaceae</taxon>
        <taxon>Alicyclobacillus</taxon>
    </lineage>
</organism>
<dbReference type="RefSeq" id="WP_074949843.1">
    <property type="nucleotide sequence ID" value="NZ_FPBV01000003.1"/>
</dbReference>
<protein>
    <recommendedName>
        <fullName evidence="5">DUF4367 domain-containing protein</fullName>
    </recommendedName>
</protein>
<keyword evidence="2" id="KW-0732">Signal</keyword>
<evidence type="ECO:0008006" key="5">
    <source>
        <dbReference type="Google" id="ProtNLM"/>
    </source>
</evidence>
<keyword evidence="4" id="KW-1185">Reference proteome</keyword>
<accession>A0A1I7GT57</accession>
<name>A0A1I7GT57_9BACL</name>
<sequence length="219" mass="22582">MHNPGFFLLFLRQSRLRAILLPPALTLFLAACGAPGDADVQPRTSGTGDASAAPAASSGGGAATAVVEANAFAAVPVANAALAPAASGGASNPAAFDTYLPLPDGQVATPDHPVQWQGLQVSLQVEGLPSEVSGEQEIVGNHAEIRHRSQVTTAAGAGVLLEVDRTPPAAEKTSNTRKEWWVVVYRPTWAYALVVTGSGNPDAIRSQVIGLAKRWHVPG</sequence>
<gene>
    <name evidence="3" type="ORF">SAMN05421543_10348</name>
</gene>
<feature type="compositionally biased region" description="Low complexity" evidence="1">
    <location>
        <begin position="50"/>
        <end position="59"/>
    </location>
</feature>
<feature type="signal peptide" evidence="2">
    <location>
        <begin position="1"/>
        <end position="33"/>
    </location>
</feature>
<dbReference type="OrthoDB" id="9804984at2"/>
<dbReference type="AlphaFoldDB" id="A0A1I7GT57"/>
<evidence type="ECO:0000313" key="3">
    <source>
        <dbReference type="EMBL" id="SFU51642.1"/>
    </source>
</evidence>
<feature type="chain" id="PRO_5038707407" description="DUF4367 domain-containing protein" evidence="2">
    <location>
        <begin position="34"/>
        <end position="219"/>
    </location>
</feature>
<feature type="region of interest" description="Disordered" evidence="1">
    <location>
        <begin position="38"/>
        <end position="59"/>
    </location>
</feature>
<evidence type="ECO:0000313" key="4">
    <source>
        <dbReference type="Proteomes" id="UP000183508"/>
    </source>
</evidence>
<reference evidence="4" key="1">
    <citation type="submission" date="2016-10" db="EMBL/GenBank/DDBJ databases">
        <authorList>
            <person name="Varghese N."/>
        </authorList>
    </citation>
    <scope>NUCLEOTIDE SEQUENCE [LARGE SCALE GENOMIC DNA]</scope>
    <source>
        <strain evidence="4">DSM 17980</strain>
    </source>
</reference>
<proteinExistence type="predicted"/>